<dbReference type="Proteomes" id="UP001219934">
    <property type="component" value="Unassembled WGS sequence"/>
</dbReference>
<dbReference type="AlphaFoldDB" id="A0AAD6FMB7"/>
<feature type="region of interest" description="Disordered" evidence="1">
    <location>
        <begin position="1"/>
        <end position="60"/>
    </location>
</feature>
<feature type="non-terminal residue" evidence="2">
    <location>
        <position position="60"/>
    </location>
</feature>
<feature type="compositionally biased region" description="Polar residues" evidence="1">
    <location>
        <begin position="9"/>
        <end position="19"/>
    </location>
</feature>
<proteinExistence type="predicted"/>
<evidence type="ECO:0000313" key="3">
    <source>
        <dbReference type="Proteomes" id="UP001219934"/>
    </source>
</evidence>
<gene>
    <name evidence="2" type="ORF">JOQ06_026972</name>
</gene>
<feature type="compositionally biased region" description="Low complexity" evidence="1">
    <location>
        <begin position="24"/>
        <end position="43"/>
    </location>
</feature>
<feature type="non-terminal residue" evidence="2">
    <location>
        <position position="1"/>
    </location>
</feature>
<evidence type="ECO:0000313" key="2">
    <source>
        <dbReference type="EMBL" id="KAJ4940676.1"/>
    </source>
</evidence>
<accession>A0AAD6FMB7</accession>
<organism evidence="2 3">
    <name type="scientific">Pogonophryne albipinna</name>
    <dbReference type="NCBI Taxonomy" id="1090488"/>
    <lineage>
        <taxon>Eukaryota</taxon>
        <taxon>Metazoa</taxon>
        <taxon>Chordata</taxon>
        <taxon>Craniata</taxon>
        <taxon>Vertebrata</taxon>
        <taxon>Euteleostomi</taxon>
        <taxon>Actinopterygii</taxon>
        <taxon>Neopterygii</taxon>
        <taxon>Teleostei</taxon>
        <taxon>Neoteleostei</taxon>
        <taxon>Acanthomorphata</taxon>
        <taxon>Eupercaria</taxon>
        <taxon>Perciformes</taxon>
        <taxon>Notothenioidei</taxon>
        <taxon>Pogonophryne</taxon>
    </lineage>
</organism>
<name>A0AAD6FMB7_9TELE</name>
<keyword evidence="3" id="KW-1185">Reference proteome</keyword>
<protein>
    <submittedName>
        <fullName evidence="2">Uncharacterized protein</fullName>
    </submittedName>
</protein>
<dbReference type="EMBL" id="JAPTMU010000007">
    <property type="protein sequence ID" value="KAJ4940676.1"/>
    <property type="molecule type" value="Genomic_DNA"/>
</dbReference>
<comment type="caution">
    <text evidence="2">The sequence shown here is derived from an EMBL/GenBank/DDBJ whole genome shotgun (WGS) entry which is preliminary data.</text>
</comment>
<reference evidence="2" key="1">
    <citation type="submission" date="2022-11" db="EMBL/GenBank/DDBJ databases">
        <title>Chromosome-level genome of Pogonophryne albipinna.</title>
        <authorList>
            <person name="Jo E."/>
        </authorList>
    </citation>
    <scope>NUCLEOTIDE SEQUENCE</scope>
    <source>
        <strain evidence="2">SGF0006</strain>
        <tissue evidence="2">Muscle</tissue>
    </source>
</reference>
<evidence type="ECO:0000256" key="1">
    <source>
        <dbReference type="SAM" id="MobiDB-lite"/>
    </source>
</evidence>
<sequence length="60" mass="6066">TPPLPTGHTALTSRPNPQNYLPCASIPPSSSLSAPFSPPSISLGPAADGCPLRRGLQEGS</sequence>